<dbReference type="PANTHER" id="PTHR41813:SF2">
    <property type="entry name" value="REGULATOR PAB1642, PUTATIVE (AFU_ORTHOLOGUE AFUA_3G11955)-RELATED"/>
    <property type="match status" value="1"/>
</dbReference>
<dbReference type="OrthoDB" id="37730at2759"/>
<evidence type="ECO:0000313" key="2">
    <source>
        <dbReference type="EMBL" id="OCF34586.1"/>
    </source>
</evidence>
<dbReference type="GO" id="GO:0006772">
    <property type="term" value="P:thiamine metabolic process"/>
    <property type="evidence" value="ECO:0007669"/>
    <property type="project" value="UniProtKB-ARBA"/>
</dbReference>
<accession>A0A1B9GU94</accession>
<dbReference type="Gene3D" id="1.20.910.10">
    <property type="entry name" value="Heme oxygenase-like"/>
    <property type="match status" value="1"/>
</dbReference>
<sequence>MSGQKFSEYLLEKYAEDFKVATNHPFLQQAGEGTIDAQPLREWLKQDYLYAFVGYIKFASSLLSKLPLASAPEQPNIARAVEVLTFSLSNVKRETDFFLSTAAEHGLAVFDSKFQSHAASGLLGEYKEVTRGYVDFLHAIGGLGSIEEGFTLLWAMEKAYFTAWSNAKTHLRPIENPTETQKALAKFIDNWTNEEFKEFVDGCEEIMDAAEIEVGSQTGKACEEVFKRTLWLEQRFWPEVN</sequence>
<dbReference type="InterPro" id="IPR004305">
    <property type="entry name" value="Thiaminase-2/PQQC"/>
</dbReference>
<dbReference type="PANTHER" id="PTHR41813">
    <property type="entry name" value="REGULATOR PAB1642, PUTATIVE (AFU_ORTHOLOGUE AFUA_3G11955)-RELATED"/>
    <property type="match status" value="1"/>
</dbReference>
<dbReference type="STRING" id="1296120.A0A1B9GU94"/>
<proteinExistence type="predicted"/>
<keyword evidence="3" id="KW-1185">Reference proteome</keyword>
<dbReference type="SUPFAM" id="SSF48613">
    <property type="entry name" value="Heme oxygenase-like"/>
    <property type="match status" value="1"/>
</dbReference>
<evidence type="ECO:0000259" key="1">
    <source>
        <dbReference type="Pfam" id="PF03070"/>
    </source>
</evidence>
<dbReference type="CDD" id="cd19357">
    <property type="entry name" value="TenA_E_At3g16990-like"/>
    <property type="match status" value="1"/>
</dbReference>
<dbReference type="InterPro" id="IPR053261">
    <property type="entry name" value="Polyketide-peptide_reg"/>
</dbReference>
<protein>
    <recommendedName>
        <fullName evidence="1">Thiaminase-2/PQQC domain-containing protein</fullName>
    </recommendedName>
</protein>
<dbReference type="InterPro" id="IPR016084">
    <property type="entry name" value="Haem_Oase-like_multi-hlx"/>
</dbReference>
<evidence type="ECO:0000313" key="3">
    <source>
        <dbReference type="Proteomes" id="UP000092666"/>
    </source>
</evidence>
<organism evidence="2 3">
    <name type="scientific">Kwoniella heveanensis BCC8398</name>
    <dbReference type="NCBI Taxonomy" id="1296120"/>
    <lineage>
        <taxon>Eukaryota</taxon>
        <taxon>Fungi</taxon>
        <taxon>Dikarya</taxon>
        <taxon>Basidiomycota</taxon>
        <taxon>Agaricomycotina</taxon>
        <taxon>Tremellomycetes</taxon>
        <taxon>Tremellales</taxon>
        <taxon>Cryptococcaceae</taxon>
        <taxon>Kwoniella</taxon>
    </lineage>
</organism>
<dbReference type="EMBL" id="KV700124">
    <property type="protein sequence ID" value="OCF34586.1"/>
    <property type="molecule type" value="Genomic_DNA"/>
</dbReference>
<feature type="domain" description="Thiaminase-2/PQQC" evidence="1">
    <location>
        <begin position="21"/>
        <end position="238"/>
    </location>
</feature>
<gene>
    <name evidence="2" type="ORF">I316_03627</name>
</gene>
<name>A0A1B9GU94_9TREE</name>
<dbReference type="Pfam" id="PF03070">
    <property type="entry name" value="TENA_THI-4"/>
    <property type="match status" value="1"/>
</dbReference>
<dbReference type="Proteomes" id="UP000092666">
    <property type="component" value="Unassembled WGS sequence"/>
</dbReference>
<reference evidence="3" key="2">
    <citation type="submission" date="2013-12" db="EMBL/GenBank/DDBJ databases">
        <title>Evolution of pathogenesis and genome organization in the Tremellales.</title>
        <authorList>
            <person name="Cuomo C."/>
            <person name="Litvintseva A."/>
            <person name="Heitman J."/>
            <person name="Chen Y."/>
            <person name="Sun S."/>
            <person name="Springer D."/>
            <person name="Dromer F."/>
            <person name="Young S."/>
            <person name="Zeng Q."/>
            <person name="Chapman S."/>
            <person name="Gujja S."/>
            <person name="Saif S."/>
            <person name="Birren B."/>
        </authorList>
    </citation>
    <scope>NUCLEOTIDE SEQUENCE [LARGE SCALE GENOMIC DNA]</scope>
    <source>
        <strain evidence="3">BCC8398</strain>
    </source>
</reference>
<dbReference type="AlphaFoldDB" id="A0A1B9GU94"/>
<reference evidence="2 3" key="1">
    <citation type="submission" date="2013-07" db="EMBL/GenBank/DDBJ databases">
        <title>The Genome Sequence of Cryptococcus heveanensis BCC8398.</title>
        <authorList>
            <consortium name="The Broad Institute Genome Sequencing Platform"/>
            <person name="Cuomo C."/>
            <person name="Litvintseva A."/>
            <person name="Chen Y."/>
            <person name="Heitman J."/>
            <person name="Sun S."/>
            <person name="Springer D."/>
            <person name="Dromer F."/>
            <person name="Young S.K."/>
            <person name="Zeng Q."/>
            <person name="Gargeya S."/>
            <person name="Fitzgerald M."/>
            <person name="Abouelleil A."/>
            <person name="Alvarado L."/>
            <person name="Berlin A.M."/>
            <person name="Chapman S.B."/>
            <person name="Dewar J."/>
            <person name="Goldberg J."/>
            <person name="Griggs A."/>
            <person name="Gujja S."/>
            <person name="Hansen M."/>
            <person name="Howarth C."/>
            <person name="Imamovic A."/>
            <person name="Larimer J."/>
            <person name="McCowan C."/>
            <person name="Murphy C."/>
            <person name="Pearson M."/>
            <person name="Priest M."/>
            <person name="Roberts A."/>
            <person name="Saif S."/>
            <person name="Shea T."/>
            <person name="Sykes S."/>
            <person name="Wortman J."/>
            <person name="Nusbaum C."/>
            <person name="Birren B."/>
        </authorList>
    </citation>
    <scope>NUCLEOTIDE SEQUENCE [LARGE SCALE GENOMIC DNA]</scope>
    <source>
        <strain evidence="2 3">BCC8398</strain>
    </source>
</reference>